<keyword evidence="1" id="KW-0472">Membrane</keyword>
<dbReference type="Proteomes" id="UP000612899">
    <property type="component" value="Unassembled WGS sequence"/>
</dbReference>
<evidence type="ECO:0000256" key="1">
    <source>
        <dbReference type="SAM" id="Phobius"/>
    </source>
</evidence>
<evidence type="ECO:0000313" key="3">
    <source>
        <dbReference type="Proteomes" id="UP000612899"/>
    </source>
</evidence>
<comment type="caution">
    <text evidence="2">The sequence shown here is derived from an EMBL/GenBank/DDBJ whole genome shotgun (WGS) entry which is preliminary data.</text>
</comment>
<protein>
    <submittedName>
        <fullName evidence="2">Uncharacterized protein</fullName>
    </submittedName>
</protein>
<accession>A0A8J3Q6K9</accession>
<evidence type="ECO:0000313" key="2">
    <source>
        <dbReference type="EMBL" id="GIH04998.1"/>
    </source>
</evidence>
<dbReference type="EMBL" id="BONY01000016">
    <property type="protein sequence ID" value="GIH04998.1"/>
    <property type="molecule type" value="Genomic_DNA"/>
</dbReference>
<dbReference type="Pfam" id="PF09534">
    <property type="entry name" value="Trp_oprn_chp"/>
    <property type="match status" value="1"/>
</dbReference>
<sequence>MISLTLCVIGAGLIWFNPSDQLRDGTRAVSLLTLAGVGALIATRGLLRRIVSIVVVLSGLWLILSGTVLCIVAGITVVAGGFIALATSATWPEMGTRYERAAKVEKTDLWAALDRGEDPTAR</sequence>
<organism evidence="2 3">
    <name type="scientific">Rhizocola hellebori</name>
    <dbReference type="NCBI Taxonomy" id="1392758"/>
    <lineage>
        <taxon>Bacteria</taxon>
        <taxon>Bacillati</taxon>
        <taxon>Actinomycetota</taxon>
        <taxon>Actinomycetes</taxon>
        <taxon>Micromonosporales</taxon>
        <taxon>Micromonosporaceae</taxon>
        <taxon>Rhizocola</taxon>
    </lineage>
</organism>
<gene>
    <name evidence="2" type="ORF">Rhe02_30650</name>
</gene>
<dbReference type="InterPro" id="IPR019051">
    <property type="entry name" value="Trp_biosyn_TM_oprn/chp"/>
</dbReference>
<keyword evidence="3" id="KW-1185">Reference proteome</keyword>
<feature type="transmembrane region" description="Helical" evidence="1">
    <location>
        <begin position="28"/>
        <end position="47"/>
    </location>
</feature>
<keyword evidence="1" id="KW-0812">Transmembrane</keyword>
<feature type="transmembrane region" description="Helical" evidence="1">
    <location>
        <begin position="59"/>
        <end position="85"/>
    </location>
</feature>
<name>A0A8J3Q6K9_9ACTN</name>
<keyword evidence="1" id="KW-1133">Transmembrane helix</keyword>
<reference evidence="2" key="1">
    <citation type="submission" date="2021-01" db="EMBL/GenBank/DDBJ databases">
        <title>Whole genome shotgun sequence of Rhizocola hellebori NBRC 109834.</title>
        <authorList>
            <person name="Komaki H."/>
            <person name="Tamura T."/>
        </authorList>
    </citation>
    <scope>NUCLEOTIDE SEQUENCE</scope>
    <source>
        <strain evidence="2">NBRC 109834</strain>
    </source>
</reference>
<proteinExistence type="predicted"/>
<dbReference type="AlphaFoldDB" id="A0A8J3Q6K9"/>